<dbReference type="GO" id="GO:0008174">
    <property type="term" value="F:mRNA methyltransferase activity"/>
    <property type="evidence" value="ECO:0007669"/>
    <property type="project" value="UniProtKB-UniRule"/>
</dbReference>
<dbReference type="GO" id="GO:0003968">
    <property type="term" value="F:RNA-directed RNA polymerase activity"/>
    <property type="evidence" value="ECO:0007669"/>
    <property type="project" value="UniProtKB-KW"/>
</dbReference>
<evidence type="ECO:0000256" key="2">
    <source>
        <dbReference type="ARBA" id="ARBA00022695"/>
    </source>
</evidence>
<dbReference type="PROSITE" id="PS50507">
    <property type="entry name" value="RDRP_SSRNA_POS"/>
    <property type="match status" value="1"/>
</dbReference>
<dbReference type="SUPFAM" id="SSF52540">
    <property type="entry name" value="P-loop containing nucleoside triphosphate hydrolases"/>
    <property type="match status" value="1"/>
</dbReference>
<dbReference type="Pfam" id="PF01443">
    <property type="entry name" value="Viral_helicase1"/>
    <property type="match status" value="1"/>
</dbReference>
<dbReference type="GO" id="GO:0006396">
    <property type="term" value="P:RNA processing"/>
    <property type="evidence" value="ECO:0007669"/>
    <property type="project" value="InterPro"/>
</dbReference>
<evidence type="ECO:0000259" key="6">
    <source>
        <dbReference type="PROSITE" id="PS51657"/>
    </source>
</evidence>
<dbReference type="InterPro" id="IPR043502">
    <property type="entry name" value="DNA/RNA_pol_sf"/>
</dbReference>
<dbReference type="EMBL" id="MW452293">
    <property type="protein sequence ID" value="QTW97797.1"/>
    <property type="molecule type" value="Genomic_RNA"/>
</dbReference>
<protein>
    <submittedName>
        <fullName evidence="8">RNA-dependent RNA polymerase</fullName>
    </submittedName>
</protein>
<dbReference type="InterPro" id="IPR001788">
    <property type="entry name" value="RNA-dep_RNA_pol_alsuvir"/>
</dbReference>
<dbReference type="InterPro" id="IPR007094">
    <property type="entry name" value="RNA-dir_pol_PSvirus"/>
</dbReference>
<dbReference type="InterPro" id="IPR002588">
    <property type="entry name" value="Alphavirus-like_MT_dom"/>
</dbReference>
<dbReference type="GO" id="GO:0003723">
    <property type="term" value="F:RNA binding"/>
    <property type="evidence" value="ECO:0007669"/>
    <property type="project" value="InterPro"/>
</dbReference>
<dbReference type="GO" id="GO:0006351">
    <property type="term" value="P:DNA-templated transcription"/>
    <property type="evidence" value="ECO:0007669"/>
    <property type="project" value="InterPro"/>
</dbReference>
<evidence type="ECO:0000256" key="1">
    <source>
        <dbReference type="ARBA" id="ARBA00022679"/>
    </source>
</evidence>
<feature type="domain" description="Alphavirus-like MT" evidence="7">
    <location>
        <begin position="73"/>
        <end position="295"/>
    </location>
</feature>
<feature type="domain" description="(+)RNA virus helicase C-terminal" evidence="6">
    <location>
        <begin position="1746"/>
        <end position="2060"/>
    </location>
</feature>
<name>A0A8B0RJY3_9VIRU</name>
<proteinExistence type="predicted"/>
<dbReference type="InterPro" id="IPR027351">
    <property type="entry name" value="(+)RNA_virus_helicase_core_dom"/>
</dbReference>
<dbReference type="Pfam" id="PF00978">
    <property type="entry name" value="RdRP_2"/>
    <property type="match status" value="2"/>
</dbReference>
<dbReference type="SUPFAM" id="SSF56672">
    <property type="entry name" value="DNA/RNA polymerases"/>
    <property type="match status" value="1"/>
</dbReference>
<dbReference type="Gene3D" id="3.40.50.300">
    <property type="entry name" value="P-loop containing nucleotide triphosphate hydrolases"/>
    <property type="match status" value="2"/>
</dbReference>
<keyword evidence="1" id="KW-0808">Transferase</keyword>
<dbReference type="PROSITE" id="PS51743">
    <property type="entry name" value="ALPHAVIRUS_MT"/>
    <property type="match status" value="1"/>
</dbReference>
<reference evidence="8" key="1">
    <citation type="submission" date="2021-01" db="EMBL/GenBank/DDBJ databases">
        <authorList>
            <person name="Kang Y."/>
        </authorList>
    </citation>
    <scope>NUCLEOTIDE SEQUENCE</scope>
    <source>
        <strain evidence="8">YC066</strain>
    </source>
</reference>
<dbReference type="InterPro" id="IPR027417">
    <property type="entry name" value="P-loop_NTPase"/>
</dbReference>
<evidence type="ECO:0000259" key="7">
    <source>
        <dbReference type="PROSITE" id="PS51743"/>
    </source>
</evidence>
<dbReference type="GO" id="GO:0016556">
    <property type="term" value="P:mRNA modification"/>
    <property type="evidence" value="ECO:0007669"/>
    <property type="project" value="InterPro"/>
</dbReference>
<dbReference type="GO" id="GO:0039694">
    <property type="term" value="P:viral RNA genome replication"/>
    <property type="evidence" value="ECO:0007669"/>
    <property type="project" value="InterPro"/>
</dbReference>
<organism evidence="8">
    <name type="scientific">Riboviria sp</name>
    <dbReference type="NCBI Taxonomy" id="2585031"/>
    <lineage>
        <taxon>Viruses</taxon>
        <taxon>Riboviria</taxon>
    </lineage>
</organism>
<keyword evidence="8" id="KW-0696">RNA-directed RNA polymerase</keyword>
<keyword evidence="2" id="KW-0548">Nucleotidyltransferase</keyword>
<accession>A0A8B0RJY3</accession>
<feature type="domain" description="RdRp catalytic" evidence="5">
    <location>
        <begin position="2367"/>
        <end position="2505"/>
    </location>
</feature>
<keyword evidence="4" id="KW-0693">Viral RNA replication</keyword>
<evidence type="ECO:0000256" key="3">
    <source>
        <dbReference type="ARBA" id="ARBA00022840"/>
    </source>
</evidence>
<keyword evidence="3" id="KW-0067">ATP-binding</keyword>
<dbReference type="GO" id="GO:0005524">
    <property type="term" value="F:ATP binding"/>
    <property type="evidence" value="ECO:0007669"/>
    <property type="project" value="UniProtKB-KW"/>
</dbReference>
<evidence type="ECO:0000256" key="4">
    <source>
        <dbReference type="ARBA" id="ARBA00022953"/>
    </source>
</evidence>
<dbReference type="PROSITE" id="PS51657">
    <property type="entry name" value="PSRV_HELICASE"/>
    <property type="match status" value="1"/>
</dbReference>
<sequence length="2702" mass="305530">MEIMKNKLSAINLDGEMKDALAHRNLQYIESIAQRQINEIASTRSKKRVVIHPCLSPYDQSLLETAYPEFAIEFTQSSHEMHGFAHASRKCEYFRLMERCRRTGAETYSDGSFALIDVGGNEVTHALNSGSNVHVCYPLDDIRDLARSDERQSLIKDIIKTCDSEDIANRMKCYVKSNNEPCRNLCDKYSQFCDAKSDVSISIHAIQHFWNDLVQIMISHKCKVHHASFMYAPNALYEKRGIIRSKSSDNSNNTGGLNALWQRRIINGKEVITFTFGNDPSIGYDQDYKSYVSLLTQSCVVHDQYILHIERTDVSEGICFLRARLLLNSPQLTPTFNITSGLPFGKLNESYLILGYHTDNADKLIPRSIIAPKKLVDGLTDYCARIDNNVFNLTHLFHIACSINKQLVINGSLVLTRSELRTEELYFLAVCIYVHMYEMKYNAGVSMRKMIKILNRERELREASFFKAFAQKCVDKITFGVFKEQNMEDPVLETITDSLNFNPAVSFESKYSKSAVTNFLHHVHASIKNRPPPKTVQIKDAFTGVLLTQYVNLHEKYSEREEILESAENISSRSTILDALKKNLLNEVLTTRITPISRENLDKELPLTESSTKILRIPEYEIVDCKTPPGILVPVLGDGYCGYTSLTALLLEHKKITISNAELRSSLLSAITKVPNSTTKDSLMTILTTVPVNEQLPSPGWCDINVIAVAAAVYKMNICIHMPNVRNIVINVGADVTAYMHYENYHYQYYTSTAGGFSPLDIVSKPKKQTVKRTIACLVNKYSPFTKQDCTIKHKSWIGIKSADDMKSAVMEVIAEGYQCRHIIARYKQVSKATECGSTCVLRTKSTLTNCECFGKETYLCAQCKNTAVFRVKSLCASCRLLPRNNPRRVYIQSYNKGDFVYLSKIVSPNFRFKDCALPDTVIYNINNKQYVPHETNRCMRDVESPYFYVSYSDILRDIDLNENFKFTAYKPKEHFAHVYKKNYGNKTLNVAKRVIDGMCVQQAIKNYAGAITVATHKVLSGRLEVLKNIVQTHDLHNCESFDNIPALEPVLQSTLDQFKAMDVSLADIKETHDWLFTKDEPVEVLELVEVKADNSDKLCELVINDEYIDDDITVSSQGTSEANVSTSSLCMPELFDELPLLDFGTTTPDEAPSPIVSDDGTVFLFDEARAVECVTVTPELSDLDELSEGSLTGGSSRYKELALKYKNNQEWITFERSIFGKFTTIDDYFKIMSKDRTYATAFITGTSSLNVRTMCDVSFGNSSELPLDKQYQLVMICDQINHIDDDLRASINLPSIMALLARLPLLLCRDGDLFMKIYIGYNEQFDTIINVLATHFGIVRIIKSNSSSFNSEYYFIGRKYFNTPVERYNVSPVVDTLDKRDYVVKTLVEVYNLAPKINVVKKKCPIGLFNFHNSDEIILDTIVSLPSILKNVTDIVNVLPLLVTYHYNNSDVVFNVKSDSYKTYVSDLRDTIENPVGDYNPLEKTMCIYVCNDVNYIKRCKLIRSKCVIIAEFEHSKSTIIFVRADYAVLVVTKLHHNYMDCLREEMGVPRNLLVQVSCGNNRSIRDEMVTECKARYSFSACGYKTVVNEEHAILGYIKPLEVPDGEGILQKYLMSVTEKMEIEKLNVANVLKQCVALWESAVESKHYVFPDSVTARTGAWLWKKTGVSEQFIGKPQCSSYMFAYDGERLIPVAAEVITKGTHKTLMVVKGDVKTPLALTCSDGFYLFFNDLSIFVSPSLIASYENITTAFKNKDYENNSVVSNLANCKFKIVQGSPGCGKTTYIIKNHKLLQDCISTQTKAARQDVYDRICKNDRKLVGNKTLNFLVRTLDSVVMRPMDLKGCTLFVDEAMMAHAGDIITAVGLTGCSEVCCVGDALQIPYINRIGGYATKHHKLDYIPVDSHLNKTYRCPRDVVRFLNPKYPAGITGVNTNDDTMTTKHIPNIMSVPLRTDVQYLTFTQHEKQQLYEHANKMGTKIKVMSVHESQGSEFKHVIIVRLNQVISNPVFKSDNHIVVALSRHTESLQYLIATLKSDTVSDLIIRNSRLSGGAFSEVLAPLITANIGNYKHHQLLEQNGMWGTSTSAVTEVASLLNDVKNDVIAHVESMHHVAIQTFIDEAFPGGMIVDMDNVAYQSSICDVDFHLPSGTIYSPDRIVELKPCKKTGGFTPVIEKPILVSPVLTTSIQPNRERTQLNSLEAVLSRNGDVPTLSVDVDVKRVAELTVLKFFDSYVRPDAIDAVASFVQSPVTINQNDLYHWSQRVSKKIIEPRAGNFGLHEQQMNNYAFQIKPEVKPKIDATSHLTVQVLQTIAAHPQEVTQIMSPIFKIISQRIQSVLRSNVCIFADDSPDAIMQQINSHRKHFDTELYTTEIDISKYDKSQGHLALEIDCLLLKLFGVDQFYVELWRDAHVKSRLNSKSYGFSFPTLFQRKSGDAWTFGGNTLLTMCVVAATLDIASDDFYSRVAKSIWGIERGACVNTKPSLSFAMFAGDDSLVLSSSQLSVDSQKVMTDLYNFETKLFKFNNSMYFCSKFIIDIGGEYVVVPDPIKTMFKLGRKSLRDYTHVEEYRVSLYDLFRNLRDPVIRDLTVIACIDRYQLTISPSAAIAAVLHYICDSREFSKLFTYTSYVNRVITENSAFFGNVSKKLKHELEKNGVHVNPRRGNYVYRYTNGSDPNMINVNVEYPFLFVGTASREIRRKFITM</sequence>
<keyword evidence="3" id="KW-0547">Nucleotide-binding</keyword>
<evidence type="ECO:0000259" key="5">
    <source>
        <dbReference type="PROSITE" id="PS50507"/>
    </source>
</evidence>
<evidence type="ECO:0000313" key="8">
    <source>
        <dbReference type="EMBL" id="QTW97797.1"/>
    </source>
</evidence>